<dbReference type="EMBL" id="JAFBFI010000013">
    <property type="protein sequence ID" value="MBM7693531.1"/>
    <property type="molecule type" value="Genomic_DNA"/>
</dbReference>
<protein>
    <submittedName>
        <fullName evidence="1">Uncharacterized protein</fullName>
    </submittedName>
</protein>
<reference evidence="1 2" key="1">
    <citation type="submission" date="2021-01" db="EMBL/GenBank/DDBJ databases">
        <title>Genomic Encyclopedia of Type Strains, Phase IV (KMG-IV): sequencing the most valuable type-strain genomes for metagenomic binning, comparative biology and taxonomic classification.</title>
        <authorList>
            <person name="Goeker M."/>
        </authorList>
    </citation>
    <scope>NUCLEOTIDE SEQUENCE [LARGE SCALE GENOMIC DNA]</scope>
    <source>
        <strain evidence="1 2">DSM 105482</strain>
    </source>
</reference>
<evidence type="ECO:0000313" key="1">
    <source>
        <dbReference type="EMBL" id="MBM7693531.1"/>
    </source>
</evidence>
<proteinExistence type="predicted"/>
<comment type="caution">
    <text evidence="1">The sequence shown here is derived from an EMBL/GenBank/DDBJ whole genome shotgun (WGS) entry which is preliminary data.</text>
</comment>
<organism evidence="1 2">
    <name type="scientific">Peribacillus deserti</name>
    <dbReference type="NCBI Taxonomy" id="673318"/>
    <lineage>
        <taxon>Bacteria</taxon>
        <taxon>Bacillati</taxon>
        <taxon>Bacillota</taxon>
        <taxon>Bacilli</taxon>
        <taxon>Bacillales</taxon>
        <taxon>Bacillaceae</taxon>
        <taxon>Peribacillus</taxon>
    </lineage>
</organism>
<gene>
    <name evidence="1" type="ORF">JOC77_002971</name>
</gene>
<evidence type="ECO:0000313" key="2">
    <source>
        <dbReference type="Proteomes" id="UP000823486"/>
    </source>
</evidence>
<name>A0ABS2QK52_9BACI</name>
<keyword evidence="2" id="KW-1185">Reference proteome</keyword>
<dbReference type="RefSeq" id="WP_204544314.1">
    <property type="nucleotide sequence ID" value="NZ_JAFBFI010000013.1"/>
</dbReference>
<dbReference type="Proteomes" id="UP000823486">
    <property type="component" value="Unassembled WGS sequence"/>
</dbReference>
<sequence length="113" mass="13504">MNTSNLTFFQTLKPFLDLEKVDYETNISPHFINAYPSLSLSYFLFPFIARYKESDYFVKFSLSILEEFQHLDHIENVDKVTYQRDLSKLEDRLKELSVKATFAKFTEQLMRDL</sequence>
<accession>A0ABS2QK52</accession>